<dbReference type="Pfam" id="PF00106">
    <property type="entry name" value="adh_short"/>
    <property type="match status" value="1"/>
</dbReference>
<protein>
    <recommendedName>
        <fullName evidence="6">NAD(P)-binding protein</fullName>
    </recommendedName>
</protein>
<dbReference type="EMBL" id="ML994646">
    <property type="protein sequence ID" value="KAF2182854.1"/>
    <property type="molecule type" value="Genomic_DNA"/>
</dbReference>
<comment type="similarity">
    <text evidence="1">Belongs to the short-chain dehydrogenases/reductases (SDR) family.</text>
</comment>
<sequence length="234" mass="25648">MQAAKNAIAGNLGKTIPSHHLAPEDSQFSFEQISDLSGKVAIDIVDDALSTIKQEMGEATSKKVEWLQCDLSDWEQTGKMAFKITKKTDRLDILISNAARSIITQQFAKNGVDLTYGGEPYRARRLWAHGAVREIKVGGDPLLEYLARHLTSQYPNIVANAIRPGIVETGQSSEHIKEPYPRGGYLMSHGLSPFKKDIFEGAVSTMYAATVVEKSGGSDQANDNELGERLINLT</sequence>
<dbReference type="Gene3D" id="3.40.50.720">
    <property type="entry name" value="NAD(P)-binding Rossmann-like Domain"/>
    <property type="match status" value="2"/>
</dbReference>
<gene>
    <name evidence="4" type="ORF">K469DRAFT_728442</name>
</gene>
<dbReference type="Proteomes" id="UP000800200">
    <property type="component" value="Unassembled WGS sequence"/>
</dbReference>
<dbReference type="SUPFAM" id="SSF51735">
    <property type="entry name" value="NAD(P)-binding Rossmann-fold domains"/>
    <property type="match status" value="1"/>
</dbReference>
<keyword evidence="5" id="KW-1185">Reference proteome</keyword>
<evidence type="ECO:0000313" key="4">
    <source>
        <dbReference type="EMBL" id="KAF2182854.1"/>
    </source>
</evidence>
<dbReference type="PANTHER" id="PTHR24320">
    <property type="entry name" value="RETINOL DEHYDROGENASE"/>
    <property type="match status" value="1"/>
</dbReference>
<feature type="region of interest" description="Disordered" evidence="3">
    <location>
        <begin position="215"/>
        <end position="234"/>
    </location>
</feature>
<evidence type="ECO:0000256" key="3">
    <source>
        <dbReference type="SAM" id="MobiDB-lite"/>
    </source>
</evidence>
<dbReference type="GO" id="GO:0016491">
    <property type="term" value="F:oxidoreductase activity"/>
    <property type="evidence" value="ECO:0007669"/>
    <property type="project" value="UniProtKB-KW"/>
</dbReference>
<organism evidence="4 5">
    <name type="scientific">Zopfia rhizophila CBS 207.26</name>
    <dbReference type="NCBI Taxonomy" id="1314779"/>
    <lineage>
        <taxon>Eukaryota</taxon>
        <taxon>Fungi</taxon>
        <taxon>Dikarya</taxon>
        <taxon>Ascomycota</taxon>
        <taxon>Pezizomycotina</taxon>
        <taxon>Dothideomycetes</taxon>
        <taxon>Dothideomycetes incertae sedis</taxon>
        <taxon>Zopfiaceae</taxon>
        <taxon>Zopfia</taxon>
    </lineage>
</organism>
<dbReference type="InterPro" id="IPR002347">
    <property type="entry name" value="SDR_fam"/>
</dbReference>
<reference evidence="4" key="1">
    <citation type="journal article" date="2020" name="Stud. Mycol.">
        <title>101 Dothideomycetes genomes: a test case for predicting lifestyles and emergence of pathogens.</title>
        <authorList>
            <person name="Haridas S."/>
            <person name="Albert R."/>
            <person name="Binder M."/>
            <person name="Bloem J."/>
            <person name="Labutti K."/>
            <person name="Salamov A."/>
            <person name="Andreopoulos B."/>
            <person name="Baker S."/>
            <person name="Barry K."/>
            <person name="Bills G."/>
            <person name="Bluhm B."/>
            <person name="Cannon C."/>
            <person name="Castanera R."/>
            <person name="Culley D."/>
            <person name="Daum C."/>
            <person name="Ezra D."/>
            <person name="Gonzalez J."/>
            <person name="Henrissat B."/>
            <person name="Kuo A."/>
            <person name="Liang C."/>
            <person name="Lipzen A."/>
            <person name="Lutzoni F."/>
            <person name="Magnuson J."/>
            <person name="Mondo S."/>
            <person name="Nolan M."/>
            <person name="Ohm R."/>
            <person name="Pangilinan J."/>
            <person name="Park H.-J."/>
            <person name="Ramirez L."/>
            <person name="Alfaro M."/>
            <person name="Sun H."/>
            <person name="Tritt A."/>
            <person name="Yoshinaga Y."/>
            <person name="Zwiers L.-H."/>
            <person name="Turgeon B."/>
            <person name="Goodwin S."/>
            <person name="Spatafora J."/>
            <person name="Crous P."/>
            <person name="Grigoriev I."/>
        </authorList>
    </citation>
    <scope>NUCLEOTIDE SEQUENCE</scope>
    <source>
        <strain evidence="4">CBS 207.26</strain>
    </source>
</reference>
<evidence type="ECO:0008006" key="6">
    <source>
        <dbReference type="Google" id="ProtNLM"/>
    </source>
</evidence>
<accession>A0A6A6DTE3</accession>
<evidence type="ECO:0000313" key="5">
    <source>
        <dbReference type="Proteomes" id="UP000800200"/>
    </source>
</evidence>
<proteinExistence type="inferred from homology"/>
<name>A0A6A6DTE3_9PEZI</name>
<evidence type="ECO:0000256" key="1">
    <source>
        <dbReference type="ARBA" id="ARBA00006484"/>
    </source>
</evidence>
<dbReference type="InterPro" id="IPR036291">
    <property type="entry name" value="NAD(P)-bd_dom_sf"/>
</dbReference>
<dbReference type="PANTHER" id="PTHR24320:SF33">
    <property type="entry name" value="OXIDOREDUCTASE BLI-4, MITOCHONDRIAL-RELATED"/>
    <property type="match status" value="1"/>
</dbReference>
<dbReference type="AlphaFoldDB" id="A0A6A6DTE3"/>
<dbReference type="OrthoDB" id="191139at2759"/>
<keyword evidence="2" id="KW-0560">Oxidoreductase</keyword>
<evidence type="ECO:0000256" key="2">
    <source>
        <dbReference type="ARBA" id="ARBA00023002"/>
    </source>
</evidence>